<dbReference type="GeneID" id="17294999"/>
<dbReference type="RefSeq" id="XP_005825260.1">
    <property type="nucleotide sequence ID" value="XM_005825203.1"/>
</dbReference>
<dbReference type="EnsemblProtists" id="EKX38280">
    <property type="protein sequence ID" value="EKX38280"/>
    <property type="gene ID" value="GUITHDRAFT_89434"/>
</dbReference>
<reference evidence="5" key="3">
    <citation type="submission" date="2015-06" db="UniProtKB">
        <authorList>
            <consortium name="EnsemblProtists"/>
        </authorList>
    </citation>
    <scope>IDENTIFICATION</scope>
</reference>
<evidence type="ECO:0000313" key="6">
    <source>
        <dbReference type="Proteomes" id="UP000011087"/>
    </source>
</evidence>
<evidence type="ECO:0000256" key="1">
    <source>
        <dbReference type="RuleBase" id="RU362006"/>
    </source>
</evidence>
<evidence type="ECO:0000256" key="2">
    <source>
        <dbReference type="SAM" id="MobiDB-lite"/>
    </source>
</evidence>
<keyword evidence="3" id="KW-0472">Membrane</keyword>
<dbReference type="OMA" id="HFRGASF"/>
<comment type="subcellular location">
    <subcellularLocation>
        <location evidence="1">Membrane</location>
        <topology evidence="1">Multi-pass membrane protein</topology>
    </subcellularLocation>
</comment>
<dbReference type="PaxDb" id="55529-EKX38280"/>
<sequence>MIGWWLSKFLAMIFSVLYPAFESYKAIKTKSTEDDIQRQTQQWLSYWVIFGIFTMGEFFLDIVICWIPLYYEAKLIFILWLVSSYTKGALLIYNKYESSIDHVVKLVEDKLKSIQAQPKQNEQKEQKSETSDEKQD</sequence>
<dbReference type="GO" id="GO:0071782">
    <property type="term" value="C:endoplasmic reticulum tubular network"/>
    <property type="evidence" value="ECO:0007669"/>
    <property type="project" value="TreeGrafter"/>
</dbReference>
<dbReference type="KEGG" id="gtt:GUITHDRAFT_89434"/>
<feature type="region of interest" description="Disordered" evidence="2">
    <location>
        <begin position="115"/>
        <end position="136"/>
    </location>
</feature>
<dbReference type="HOGENOM" id="CLU_028431_0_2_1"/>
<feature type="transmembrane region" description="Helical" evidence="3">
    <location>
        <begin position="6"/>
        <end position="24"/>
    </location>
</feature>
<reference evidence="4 6" key="1">
    <citation type="journal article" date="2012" name="Nature">
        <title>Algal genomes reveal evolutionary mosaicism and the fate of nucleomorphs.</title>
        <authorList>
            <consortium name="DOE Joint Genome Institute"/>
            <person name="Curtis B.A."/>
            <person name="Tanifuji G."/>
            <person name="Burki F."/>
            <person name="Gruber A."/>
            <person name="Irimia M."/>
            <person name="Maruyama S."/>
            <person name="Arias M.C."/>
            <person name="Ball S.G."/>
            <person name="Gile G.H."/>
            <person name="Hirakawa Y."/>
            <person name="Hopkins J.F."/>
            <person name="Kuo A."/>
            <person name="Rensing S.A."/>
            <person name="Schmutz J."/>
            <person name="Symeonidi A."/>
            <person name="Elias M."/>
            <person name="Eveleigh R.J."/>
            <person name="Herman E.K."/>
            <person name="Klute M.J."/>
            <person name="Nakayama T."/>
            <person name="Obornik M."/>
            <person name="Reyes-Prieto A."/>
            <person name="Armbrust E.V."/>
            <person name="Aves S.J."/>
            <person name="Beiko R.G."/>
            <person name="Coutinho P."/>
            <person name="Dacks J.B."/>
            <person name="Durnford D.G."/>
            <person name="Fast N.M."/>
            <person name="Green B.R."/>
            <person name="Grisdale C.J."/>
            <person name="Hempel F."/>
            <person name="Henrissat B."/>
            <person name="Hoppner M.P."/>
            <person name="Ishida K."/>
            <person name="Kim E."/>
            <person name="Koreny L."/>
            <person name="Kroth P.G."/>
            <person name="Liu Y."/>
            <person name="Malik S.B."/>
            <person name="Maier U.G."/>
            <person name="McRose D."/>
            <person name="Mock T."/>
            <person name="Neilson J.A."/>
            <person name="Onodera N.T."/>
            <person name="Poole A.M."/>
            <person name="Pritham E.J."/>
            <person name="Richards T.A."/>
            <person name="Rocap G."/>
            <person name="Roy S.W."/>
            <person name="Sarai C."/>
            <person name="Schaack S."/>
            <person name="Shirato S."/>
            <person name="Slamovits C.H."/>
            <person name="Spencer D.F."/>
            <person name="Suzuki S."/>
            <person name="Worden A.Z."/>
            <person name="Zauner S."/>
            <person name="Barry K."/>
            <person name="Bell C."/>
            <person name="Bharti A.K."/>
            <person name="Crow J.A."/>
            <person name="Grimwood J."/>
            <person name="Kramer R."/>
            <person name="Lindquist E."/>
            <person name="Lucas S."/>
            <person name="Salamov A."/>
            <person name="McFadden G.I."/>
            <person name="Lane C.E."/>
            <person name="Keeling P.J."/>
            <person name="Gray M.W."/>
            <person name="Grigoriev I.V."/>
            <person name="Archibald J.M."/>
        </authorList>
    </citation>
    <scope>NUCLEOTIDE SEQUENCE</scope>
    <source>
        <strain evidence="4 6">CCMP2712</strain>
    </source>
</reference>
<keyword evidence="6" id="KW-1185">Reference proteome</keyword>
<feature type="transmembrane region" description="Helical" evidence="3">
    <location>
        <begin position="44"/>
        <end position="69"/>
    </location>
</feature>
<dbReference type="PANTHER" id="PTHR12300">
    <property type="entry name" value="HVA22-LIKE PROTEINS"/>
    <property type="match status" value="1"/>
</dbReference>
<gene>
    <name evidence="4" type="ORF">GUITHDRAFT_89434</name>
</gene>
<dbReference type="PANTHER" id="PTHR12300:SF117">
    <property type="entry name" value="LP05237P-RELATED"/>
    <property type="match status" value="1"/>
</dbReference>
<dbReference type="GO" id="GO:0016020">
    <property type="term" value="C:membrane"/>
    <property type="evidence" value="ECO:0007669"/>
    <property type="project" value="UniProtKB-SubCell"/>
</dbReference>
<keyword evidence="3" id="KW-1133">Transmembrane helix</keyword>
<feature type="compositionally biased region" description="Basic and acidic residues" evidence="2">
    <location>
        <begin position="121"/>
        <end position="136"/>
    </location>
</feature>
<name>L1IR55_GUITC</name>
<dbReference type="EMBL" id="JH993050">
    <property type="protein sequence ID" value="EKX38280.1"/>
    <property type="molecule type" value="Genomic_DNA"/>
</dbReference>
<evidence type="ECO:0000256" key="3">
    <source>
        <dbReference type="SAM" id="Phobius"/>
    </source>
</evidence>
<reference evidence="6" key="2">
    <citation type="submission" date="2012-11" db="EMBL/GenBank/DDBJ databases">
        <authorList>
            <person name="Kuo A."/>
            <person name="Curtis B.A."/>
            <person name="Tanifuji G."/>
            <person name="Burki F."/>
            <person name="Gruber A."/>
            <person name="Irimia M."/>
            <person name="Maruyama S."/>
            <person name="Arias M.C."/>
            <person name="Ball S.G."/>
            <person name="Gile G.H."/>
            <person name="Hirakawa Y."/>
            <person name="Hopkins J.F."/>
            <person name="Rensing S.A."/>
            <person name="Schmutz J."/>
            <person name="Symeonidi A."/>
            <person name="Elias M."/>
            <person name="Eveleigh R.J."/>
            <person name="Herman E.K."/>
            <person name="Klute M.J."/>
            <person name="Nakayama T."/>
            <person name="Obornik M."/>
            <person name="Reyes-Prieto A."/>
            <person name="Armbrust E.V."/>
            <person name="Aves S.J."/>
            <person name="Beiko R.G."/>
            <person name="Coutinho P."/>
            <person name="Dacks J.B."/>
            <person name="Durnford D.G."/>
            <person name="Fast N.M."/>
            <person name="Green B.R."/>
            <person name="Grisdale C."/>
            <person name="Hempe F."/>
            <person name="Henrissat B."/>
            <person name="Hoppner M.P."/>
            <person name="Ishida K.-I."/>
            <person name="Kim E."/>
            <person name="Koreny L."/>
            <person name="Kroth P.G."/>
            <person name="Liu Y."/>
            <person name="Malik S.-B."/>
            <person name="Maier U.G."/>
            <person name="McRose D."/>
            <person name="Mock T."/>
            <person name="Neilson J.A."/>
            <person name="Onodera N.T."/>
            <person name="Poole A.M."/>
            <person name="Pritham E.J."/>
            <person name="Richards T.A."/>
            <person name="Rocap G."/>
            <person name="Roy S.W."/>
            <person name="Sarai C."/>
            <person name="Schaack S."/>
            <person name="Shirato S."/>
            <person name="Slamovits C.H."/>
            <person name="Spencer D.F."/>
            <person name="Suzuki S."/>
            <person name="Worden A.Z."/>
            <person name="Zauner S."/>
            <person name="Barry K."/>
            <person name="Bell C."/>
            <person name="Bharti A.K."/>
            <person name="Crow J.A."/>
            <person name="Grimwood J."/>
            <person name="Kramer R."/>
            <person name="Lindquist E."/>
            <person name="Lucas S."/>
            <person name="Salamov A."/>
            <person name="McFadden G.I."/>
            <person name="Lane C.E."/>
            <person name="Keeling P.J."/>
            <person name="Gray M.W."/>
            <person name="Grigoriev I.V."/>
            <person name="Archibald J.M."/>
        </authorList>
    </citation>
    <scope>NUCLEOTIDE SEQUENCE</scope>
    <source>
        <strain evidence="6">CCMP2712</strain>
    </source>
</reference>
<protein>
    <recommendedName>
        <fullName evidence="7">Receptor expression-enhancing protein</fullName>
    </recommendedName>
</protein>
<dbReference type="Pfam" id="PF03134">
    <property type="entry name" value="TB2_DP1_HVA22"/>
    <property type="match status" value="1"/>
</dbReference>
<organism evidence="4">
    <name type="scientific">Guillardia theta (strain CCMP2712)</name>
    <name type="common">Cryptophyte</name>
    <dbReference type="NCBI Taxonomy" id="905079"/>
    <lineage>
        <taxon>Eukaryota</taxon>
        <taxon>Cryptophyceae</taxon>
        <taxon>Pyrenomonadales</taxon>
        <taxon>Geminigeraceae</taxon>
        <taxon>Guillardia</taxon>
    </lineage>
</organism>
<comment type="similarity">
    <text evidence="1">Belongs to the DP1 family.</text>
</comment>
<dbReference type="AlphaFoldDB" id="L1IR55"/>
<feature type="transmembrane region" description="Helical" evidence="3">
    <location>
        <begin position="75"/>
        <end position="93"/>
    </location>
</feature>
<evidence type="ECO:0000313" key="5">
    <source>
        <dbReference type="EnsemblProtists" id="EKX38280"/>
    </source>
</evidence>
<proteinExistence type="inferred from homology"/>
<dbReference type="InterPro" id="IPR004345">
    <property type="entry name" value="TB2_DP1_HVA22"/>
</dbReference>
<accession>L1IR55</accession>
<keyword evidence="3" id="KW-0812">Transmembrane</keyword>
<dbReference type="OrthoDB" id="10009287at2759"/>
<dbReference type="Proteomes" id="UP000011087">
    <property type="component" value="Unassembled WGS sequence"/>
</dbReference>
<evidence type="ECO:0008006" key="7">
    <source>
        <dbReference type="Google" id="ProtNLM"/>
    </source>
</evidence>
<evidence type="ECO:0000313" key="4">
    <source>
        <dbReference type="EMBL" id="EKX38280.1"/>
    </source>
</evidence>
<dbReference type="GO" id="GO:0071786">
    <property type="term" value="P:endoplasmic reticulum tubular network organization"/>
    <property type="evidence" value="ECO:0007669"/>
    <property type="project" value="TreeGrafter"/>
</dbReference>
<dbReference type="eggNOG" id="KOG1726">
    <property type="taxonomic scope" value="Eukaryota"/>
</dbReference>